<evidence type="ECO:0000256" key="8">
    <source>
        <dbReference type="ARBA" id="ARBA00023212"/>
    </source>
</evidence>
<dbReference type="FunFam" id="2.60.40.10:FF:000126">
    <property type="entry name" value="filamin-C isoform X1"/>
    <property type="match status" value="1"/>
</dbReference>
<feature type="repeat" description="Filamin" evidence="9">
    <location>
        <begin position="2136"/>
        <end position="2193"/>
    </location>
</feature>
<feature type="repeat" description="Filamin" evidence="9">
    <location>
        <begin position="1369"/>
        <end position="1461"/>
    </location>
</feature>
<feature type="repeat" description="Filamin" evidence="9">
    <location>
        <begin position="1269"/>
        <end position="1368"/>
    </location>
</feature>
<dbReference type="FunFam" id="2.60.40.10:FF:000105">
    <property type="entry name" value="filamin-C isoform X1"/>
    <property type="match status" value="1"/>
</dbReference>
<dbReference type="InterPro" id="IPR044801">
    <property type="entry name" value="Filamin"/>
</dbReference>
<feature type="repeat" description="Filamin" evidence="9">
    <location>
        <begin position="1462"/>
        <end position="1564"/>
    </location>
</feature>
<dbReference type="InterPro" id="IPR017868">
    <property type="entry name" value="Filamin/ABP280_repeat-like"/>
</dbReference>
<keyword evidence="4" id="KW-0597">Phosphoprotein</keyword>
<dbReference type="CDD" id="cd21314">
    <property type="entry name" value="CH_FLNC_rpt2"/>
    <property type="match status" value="1"/>
</dbReference>
<gene>
    <name evidence="12" type="primary">FLNC</name>
    <name evidence="12" type="synonym">LOC100698591</name>
</gene>
<dbReference type="CDD" id="cd21310">
    <property type="entry name" value="CH_FLNC_rpt1"/>
    <property type="match status" value="1"/>
</dbReference>
<dbReference type="FunFam" id="2.60.40.10:FF:000157">
    <property type="entry name" value="filamin-C isoform X1"/>
    <property type="match status" value="1"/>
</dbReference>
<dbReference type="FunFam" id="2.60.40.10:FF:000138">
    <property type="entry name" value="filamin-B isoform X1"/>
    <property type="match status" value="1"/>
</dbReference>
<feature type="repeat" description="Filamin" evidence="9">
    <location>
        <begin position="1678"/>
        <end position="1747"/>
    </location>
</feature>
<dbReference type="FunFam" id="2.60.40.10:FF:000115">
    <property type="entry name" value="filamin-C isoform X1"/>
    <property type="match status" value="1"/>
</dbReference>
<dbReference type="FunFam" id="2.60.40.10:FF:000168">
    <property type="entry name" value="filamin-C isoform X2"/>
    <property type="match status" value="1"/>
</dbReference>
<evidence type="ECO:0000256" key="6">
    <source>
        <dbReference type="ARBA" id="ARBA00022843"/>
    </source>
</evidence>
<dbReference type="InterPro" id="IPR001715">
    <property type="entry name" value="CH_dom"/>
</dbReference>
<dbReference type="Gene3D" id="2.60.40.10">
    <property type="entry name" value="Immunoglobulins"/>
    <property type="match status" value="23"/>
</dbReference>
<dbReference type="GeneTree" id="ENSGT00940000153588"/>
<keyword evidence="6" id="KW-0832">Ubl conjugation</keyword>
<evidence type="ECO:0000256" key="2">
    <source>
        <dbReference type="ARBA" id="ARBA00009238"/>
    </source>
</evidence>
<reference evidence="12" key="3">
    <citation type="submission" date="2025-09" db="UniProtKB">
        <authorList>
            <consortium name="Ensembl"/>
        </authorList>
    </citation>
    <scope>IDENTIFICATION</scope>
</reference>
<feature type="repeat" description="Filamin" evidence="9">
    <location>
        <begin position="1837"/>
        <end position="1926"/>
    </location>
</feature>
<dbReference type="PANTHER" id="PTHR38537">
    <property type="entry name" value="JITTERBUG, ISOFORM N"/>
    <property type="match status" value="1"/>
</dbReference>
<dbReference type="InterPro" id="IPR001589">
    <property type="entry name" value="Actinin_actin-bd_CS"/>
</dbReference>
<dbReference type="FunFam" id="2.60.40.10:FF:000042">
    <property type="entry name" value="Filamin-B isoform B"/>
    <property type="match status" value="2"/>
</dbReference>
<evidence type="ECO:0000256" key="5">
    <source>
        <dbReference type="ARBA" id="ARBA00022737"/>
    </source>
</evidence>
<name>A0A669ETM0_ORENI</name>
<dbReference type="Pfam" id="PF00307">
    <property type="entry name" value="CH"/>
    <property type="match status" value="2"/>
</dbReference>
<evidence type="ECO:0000256" key="7">
    <source>
        <dbReference type="ARBA" id="ARBA00023203"/>
    </source>
</evidence>
<dbReference type="Proteomes" id="UP000005207">
    <property type="component" value="Linkage group LG17"/>
</dbReference>
<dbReference type="FunFam" id="2.60.40.10:FF:000079">
    <property type="entry name" value="Filamin-B isoform C"/>
    <property type="match status" value="1"/>
</dbReference>
<feature type="repeat" description="Filamin" evidence="9">
    <location>
        <begin position="277"/>
        <end position="375"/>
    </location>
</feature>
<dbReference type="PROSITE" id="PS50021">
    <property type="entry name" value="CH"/>
    <property type="match status" value="2"/>
</dbReference>
<comment type="subcellular location">
    <subcellularLocation>
        <location evidence="1">Cytoplasm</location>
        <location evidence="1">Cytoskeleton</location>
    </subcellularLocation>
</comment>
<feature type="repeat" description="Filamin" evidence="9">
    <location>
        <begin position="2290"/>
        <end position="2383"/>
    </location>
</feature>
<feature type="repeat" description="Filamin" evidence="9">
    <location>
        <begin position="1081"/>
        <end position="1173"/>
    </location>
</feature>
<feature type="repeat" description="Filamin" evidence="9">
    <location>
        <begin position="2196"/>
        <end position="2288"/>
    </location>
</feature>
<keyword evidence="8" id="KW-0206">Cytoskeleton</keyword>
<dbReference type="Pfam" id="PF00630">
    <property type="entry name" value="Filamin"/>
    <property type="match status" value="23"/>
</dbReference>
<feature type="repeat" description="Filamin" evidence="9">
    <location>
        <begin position="1747"/>
        <end position="1839"/>
    </location>
</feature>
<proteinExistence type="inferred from homology"/>
<feature type="domain" description="Calponin-homology (CH)" evidence="11">
    <location>
        <begin position="166"/>
        <end position="269"/>
    </location>
</feature>
<dbReference type="SMART" id="SM00033">
    <property type="entry name" value="CH"/>
    <property type="match status" value="2"/>
</dbReference>
<dbReference type="PROSITE" id="PS00020">
    <property type="entry name" value="ACTININ_2"/>
    <property type="match status" value="1"/>
</dbReference>
<keyword evidence="5" id="KW-0677">Repeat</keyword>
<dbReference type="FunFam" id="2.60.40.10:FF:000096">
    <property type="entry name" value="filamin-C isoform X2"/>
    <property type="match status" value="1"/>
</dbReference>
<feature type="repeat" description="Filamin" evidence="9">
    <location>
        <begin position="493"/>
        <end position="589"/>
    </location>
</feature>
<dbReference type="PROSITE" id="PS50194">
    <property type="entry name" value="FILAMIN_REPEAT"/>
    <property type="match status" value="23"/>
</dbReference>
<feature type="repeat" description="Filamin" evidence="9">
    <location>
        <begin position="1929"/>
        <end position="2021"/>
    </location>
</feature>
<reference evidence="12" key="2">
    <citation type="submission" date="2025-08" db="UniProtKB">
        <authorList>
            <consortium name="Ensembl"/>
        </authorList>
    </citation>
    <scope>IDENTIFICATION</scope>
</reference>
<evidence type="ECO:0000256" key="3">
    <source>
        <dbReference type="ARBA" id="ARBA00022490"/>
    </source>
</evidence>
<feature type="repeat" description="Filamin" evidence="9">
    <location>
        <begin position="783"/>
        <end position="885"/>
    </location>
</feature>
<dbReference type="Gene3D" id="1.10.418.10">
    <property type="entry name" value="Calponin-like domain"/>
    <property type="match status" value="2"/>
</dbReference>
<dbReference type="InterPro" id="IPR036872">
    <property type="entry name" value="CH_dom_sf"/>
</dbReference>
<keyword evidence="13" id="KW-1185">Reference proteome</keyword>
<dbReference type="PROSITE" id="PS00019">
    <property type="entry name" value="ACTININ_1"/>
    <property type="match status" value="1"/>
</dbReference>
<protein>
    <submittedName>
        <fullName evidence="12">Filamin C</fullName>
    </submittedName>
</protein>
<accession>A0A669ETM0</accession>
<dbReference type="GO" id="GO:0005856">
    <property type="term" value="C:cytoskeleton"/>
    <property type="evidence" value="ECO:0007669"/>
    <property type="project" value="UniProtKB-SubCell"/>
</dbReference>
<dbReference type="InterPro" id="IPR001298">
    <property type="entry name" value="Filamin/ABP280_rpt"/>
</dbReference>
<dbReference type="GO" id="GO:0051015">
    <property type="term" value="F:actin filament binding"/>
    <property type="evidence" value="ECO:0007669"/>
    <property type="project" value="InterPro"/>
</dbReference>
<dbReference type="FunFam" id="2.60.40.10:FF:000122">
    <property type="entry name" value="filamin-C isoform X2"/>
    <property type="match status" value="1"/>
</dbReference>
<organism evidence="12 13">
    <name type="scientific">Oreochromis niloticus</name>
    <name type="common">Nile tilapia</name>
    <name type="synonym">Tilapia nilotica</name>
    <dbReference type="NCBI Taxonomy" id="8128"/>
    <lineage>
        <taxon>Eukaryota</taxon>
        <taxon>Metazoa</taxon>
        <taxon>Chordata</taxon>
        <taxon>Craniata</taxon>
        <taxon>Vertebrata</taxon>
        <taxon>Euteleostomi</taxon>
        <taxon>Actinopterygii</taxon>
        <taxon>Neopterygii</taxon>
        <taxon>Teleostei</taxon>
        <taxon>Neoteleostei</taxon>
        <taxon>Acanthomorphata</taxon>
        <taxon>Ovalentaria</taxon>
        <taxon>Cichlomorphae</taxon>
        <taxon>Cichliformes</taxon>
        <taxon>Cichlidae</taxon>
        <taxon>African cichlids</taxon>
        <taxon>Pseudocrenilabrinae</taxon>
        <taxon>Oreochromini</taxon>
        <taxon>Oreochromis</taxon>
    </lineage>
</organism>
<feature type="repeat" description="Filamin" evidence="9">
    <location>
        <begin position="590"/>
        <end position="682"/>
    </location>
</feature>
<dbReference type="Ensembl" id="ENSONIT00000056830.1">
    <property type="protein sequence ID" value="ENSONIP00000076051.1"/>
    <property type="gene ID" value="ENSONIG00000007519.2"/>
</dbReference>
<comment type="similarity">
    <text evidence="2">Belongs to the filamin family.</text>
</comment>
<feature type="repeat" description="Filamin" evidence="9">
    <location>
        <begin position="2516"/>
        <end position="2610"/>
    </location>
</feature>
<reference evidence="13" key="1">
    <citation type="submission" date="2012-01" db="EMBL/GenBank/DDBJ databases">
        <title>The Genome Sequence of Oreochromis niloticus (Nile Tilapia).</title>
        <authorList>
            <consortium name="Broad Institute Genome Assembly Team"/>
            <consortium name="Broad Institute Sequencing Platform"/>
            <person name="Di Palma F."/>
            <person name="Johnson J."/>
            <person name="Lander E.S."/>
            <person name="Lindblad-Toh K."/>
        </authorList>
    </citation>
    <scope>NUCLEOTIDE SEQUENCE [LARGE SCALE GENOMIC DNA]</scope>
</reference>
<evidence type="ECO:0000313" key="13">
    <source>
        <dbReference type="Proteomes" id="UP000005207"/>
    </source>
</evidence>
<sequence>MSNNSYLEPQQFYQSTADIGEEEEEEEMPATEKDLAEDAPWKKIQQNTFTRWCNEHLKVINKRINDLQKDLSDGLKLIGLLEVLSQKKMYRKYHSRPNFRQMKLENVSVALEFLEREHIKLVSIDSKAIVDGNLKLILGLIWTLILHYSISMPMWEDEDDEDAKKLTPKQRLLGWIQNKVPQLPITNFHRDWRDGKALGALVDNCAPGLCPDWETWDPSQPVENAREAMQQADDWLGVPQVIAPEEIVDPNVDEHSVMTYLSQFPKAKLKPGAPLRAKSLHPKRAKAYGPGIEPRGNMVLKPAEFLVETVEAGLGEVLVYVEDPEGHTEEARVIPNNDKNRTYSVVYLPKVEGLHKVKVLFAGQDIDRSPFIVNVSKAMGDPTRVQARGLGLQPMGNVANKPTYFDIYTAGAGAGDVGVIIVDSNGRRDTVEIVLENRGDSVFRCTYVPVLEGPHVVCVTFAGQQIPRSPFTVHISEGGVPPPGSPVQIVPQSIPCNPNACRASGRGLQPKGLRVKEVADFRVYTKGAGSGELKVTVKGPKGLEEPVKVLEMENGLYECNYYPIMAGKYIVTVTWGGHSIPRSPFEVYVSEEAGLQKVRAWGPGLETGMVGKSADFVVEAIGTEVGTLGFSIEGPSQAKIECDDKGDGSCDVRYWPTEPGDYAVHVVCDDEDIKDSPFMAHILPAASDVFPEKVKCYGPGLEPLGCIVNKPADFTIDTRGAGIGELKLYAQDSDGFPIDIQITDNGDSTYFCVYIPTKPIKHTIIITWGEVNVPNSPFRVTIGEGSHPENVKVYGPGVEKTGLKANEPTYFTVDCSEAGQGDVSIGIKCAPGVVGPAEADIDFDIIKNDNDTFTVKYMPPGPGQYTIMVLFADQEIPISPFRIKVDPSHDAAKVRAEGPGLNRTGVEVGKPTHFTIYTKGAGKAKPEVHFTGAAKGDAVRDFEIIDNHDYSYTVRYTAVQQGSMSIIVCHGGDPIPKSPFTIVVAPPLDLNKVKVQGLNNKVDVGKDQEFSVCTRGAGGQGKLDVKITSPSRRPIPCKVESGTANEVHTVKYIPPEEGPYRVDISYDGNPVPGSPFTMEGIMPPDPSKVRAYGPGLQGGVVGKPAPFAIDTKGAGTGGLGLTVEGPCEAKIECQDNGDGSCSVSYLPTEPGEYAINILFADQHIPGSPFKAVVQSVFDPSKVTASGPGLERGKVNEAGTFTVDCSKAGEDELTIEIISDSGAKAEVHIQNNSDGTYSITYIPQCHGMYTITIKYGEHMVPKFPIRLQVDPAVDTSGVKIYGPGVEPRGVLREVTTHFIVDARAHYKSGGSHIKTSISNPSGTNTDAYITDKGDGTYKVEYTPYEDGLHLIEVLLDDVSVPKSPFRVSVSEGCDPSRVRAYGPGLEEGLVNKPNRFTVETRGAGTGGLGLAIEGPSEAKMSCKDNKDGSCSVEYIPFTPGEYDVNITFGGLPIPGSPFRVPVRELVDPSMVRCSGPGLGSGVRAHVPQTFTVDSSKAGVAPLAVQLYGPTEKLFQKGCVAEPLNITDNGDGTHTVNYTPANDGPYTVCVKYADQEVPRSPFKIKTLPAHDASKVRASGSGIGPTIQIGEETVITVDAKAAGKGKVTCKVSTPDGAELDVDVVENADGTFDIYYTAPEPGKYVITIRFGGEHIPNSPFHVVATDDPISPVDGLEPMLRPFSLVIPFTVQKGEITGEVRMPSGRTAQPNITDNKDGTVTVKYSPTERGLHEMDIKYDGNHIPGSPLQFYVDAINSGHVTAYGPGLSHGTMNRPATFTIVTKDAGEGGLSLAVEGPSKAEISCKDNKDGTCTVSYLPTAPGDYNIIVKFDDKHIPGSPFTAKITGDDSMRTSQLNVGTATDVSLKIMETDLSSLTATIRAPSGNEEPCLLKRLPNRHIGISFTPKEVGEHVVSVKKNGKHVTNSPFKIMVGQSEIGDASKVKVYGQGLVEGHTFEVAEFIVDTRNAGYGGLGLSIEGPSKVDINCEDVEDGTCKVTYCPTEPGNYIINIKFADQHVPGSPFTVKVFGEGRMKESITRKRQAPSIATVGSTCDLNLKIPGNWFQMVSAQERLTRTFTRSSHTYTRTERTEISKTRAGETKREVRVEESTQVGGDPFRDVFGDFLGRESLSGFGGMPTANQEMTAQVTSPGGKTEDAEIIKGEDSTYSVRFIPQEMGPHTVNVKYRGQHVPGSPFQFTVGPLGEGGAHKVRAGGTGLDRGVAGIPAEFSIWTREAGAGGLSIAVEGPSKAEITFEDRKDGSCGVTYVVQEPGDYEVSIKFNDEHIPDSPFTVPIASLSDDARRLTITSLQEMGLKVGQEASFAVQLNGARGLIDAKIHTPSGATEECYITELDSDQHAIRFIPKENGVHSIDVRFNGSHVPGSPFKIRVGEPGQVGDPGMVSAFGPGLEGGTTGVASEFIVNTCNAGSGALSVTIDGPSKVKMDCQESPEGYKVSYTPMAPGSYLISIKYGGPQHIVGSPFKAKVSGPRLSGGHSLHETSSVLVETVSKSVAMGSPFASLPKFSSDASKVISRGAGLSKAFIGQKNTFTVDCSKAGTNMLMVGVHGPKTPCEEVYVKHMGNRMYNVTYTVKEQGSYILIVKWGDENVPGSPFHVTVP</sequence>
<dbReference type="FunFam" id="2.60.40.10:FF:000092">
    <property type="entry name" value="Filamin-B isoform B"/>
    <property type="match status" value="1"/>
</dbReference>
<feature type="region of interest" description="Disordered" evidence="10">
    <location>
        <begin position="1"/>
        <end position="36"/>
    </location>
</feature>
<dbReference type="SUPFAM" id="SSF47576">
    <property type="entry name" value="Calponin-homology domain, CH-domain"/>
    <property type="match status" value="1"/>
</dbReference>
<feature type="repeat" description="Filamin" evidence="9">
    <location>
        <begin position="1174"/>
        <end position="1268"/>
    </location>
</feature>
<dbReference type="InterPro" id="IPR014756">
    <property type="entry name" value="Ig_E-set"/>
</dbReference>
<feature type="compositionally biased region" description="Polar residues" evidence="10">
    <location>
        <begin position="1"/>
        <end position="17"/>
    </location>
</feature>
<evidence type="ECO:0000313" key="12">
    <source>
        <dbReference type="Ensembl" id="ENSONIP00000076051.1"/>
    </source>
</evidence>
<evidence type="ECO:0000256" key="4">
    <source>
        <dbReference type="ARBA" id="ARBA00022553"/>
    </source>
</evidence>
<evidence type="ECO:0000256" key="10">
    <source>
        <dbReference type="SAM" id="MobiDB-lite"/>
    </source>
</evidence>
<dbReference type="FunFam" id="1.10.418.10:FF:000006">
    <property type="entry name" value="Filamin-B isoform A"/>
    <property type="match status" value="1"/>
</dbReference>
<feature type="compositionally biased region" description="Acidic residues" evidence="10">
    <location>
        <begin position="19"/>
        <end position="29"/>
    </location>
</feature>
<keyword evidence="3" id="KW-0963">Cytoplasm</keyword>
<dbReference type="FunFam" id="2.60.40.10:FF:000102">
    <property type="entry name" value="filamin-B isoform X2"/>
    <property type="match status" value="1"/>
</dbReference>
<feature type="repeat" description="Filamin" evidence="9">
    <location>
        <begin position="377"/>
        <end position="475"/>
    </location>
</feature>
<dbReference type="FunFam" id="2.60.40.10:FF:000154">
    <property type="entry name" value="filamin-B isoform X1"/>
    <property type="match status" value="1"/>
</dbReference>
<dbReference type="PANTHER" id="PTHR38537:SF12">
    <property type="entry name" value="FILAMIN-C"/>
    <property type="match status" value="1"/>
</dbReference>
<dbReference type="FunFam" id="1.10.418.10:FF:000008">
    <property type="entry name" value="Filamin-B isoform C"/>
    <property type="match status" value="1"/>
</dbReference>
<dbReference type="SUPFAM" id="SSF81296">
    <property type="entry name" value="E set domains"/>
    <property type="match status" value="23"/>
</dbReference>
<keyword evidence="7" id="KW-0009">Actin-binding</keyword>
<dbReference type="GO" id="GO:0030036">
    <property type="term" value="P:actin cytoskeleton organization"/>
    <property type="evidence" value="ECO:0007669"/>
    <property type="project" value="InterPro"/>
</dbReference>
<dbReference type="FunFam" id="2.60.40.10:FF:000001">
    <property type="entry name" value="Filamin-C isoform b"/>
    <property type="match status" value="5"/>
</dbReference>
<feature type="repeat" description="Filamin" evidence="9">
    <location>
        <begin position="686"/>
        <end position="782"/>
    </location>
</feature>
<evidence type="ECO:0000259" key="11">
    <source>
        <dbReference type="PROSITE" id="PS50021"/>
    </source>
</evidence>
<dbReference type="InterPro" id="IPR013783">
    <property type="entry name" value="Ig-like_fold"/>
</dbReference>
<evidence type="ECO:0000256" key="1">
    <source>
        <dbReference type="ARBA" id="ARBA00004245"/>
    </source>
</evidence>
<dbReference type="GO" id="GO:0007399">
    <property type="term" value="P:nervous system development"/>
    <property type="evidence" value="ECO:0007669"/>
    <property type="project" value="UniProtKB-ARBA"/>
</dbReference>
<evidence type="ECO:0000256" key="9">
    <source>
        <dbReference type="PROSITE-ProRule" id="PRU00087"/>
    </source>
</evidence>
<feature type="domain" description="Calponin-homology (CH)" evidence="11">
    <location>
        <begin position="43"/>
        <end position="149"/>
    </location>
</feature>
<feature type="repeat" description="Filamin" evidence="9">
    <location>
        <begin position="886"/>
        <end position="984"/>
    </location>
</feature>
<feature type="repeat" description="Filamin" evidence="9">
    <location>
        <begin position="1565"/>
        <end position="1660"/>
    </location>
</feature>
<dbReference type="SMART" id="SM00557">
    <property type="entry name" value="IG_FLMN"/>
    <property type="match status" value="23"/>
</dbReference>
<feature type="repeat" description="Filamin" evidence="9">
    <location>
        <begin position="2387"/>
        <end position="2479"/>
    </location>
</feature>
<dbReference type="FunFam" id="2.60.40.10:FF:000007">
    <property type="entry name" value="Filamin-B isoform C"/>
    <property type="match status" value="3"/>
</dbReference>
<feature type="repeat" description="Filamin" evidence="9">
    <location>
        <begin position="985"/>
        <end position="1080"/>
    </location>
</feature>